<proteinExistence type="predicted"/>
<protein>
    <submittedName>
        <fullName evidence="1">Uncharacterized protein</fullName>
    </submittedName>
</protein>
<sequence length="200" mass="23020">MVQEYFEAITVPPLQEVQTPVAHEEEGFWSNYNQDGVLDDGTRSASIDVGPSSYYNEAPYDYVFGVADRFYDVVHAAKQPLWNGCTQSQLASLAKLNDCILYWNDDIDLDYCIFCGKARYKLIREQNLYHKKTLHAIFRYLPLTPRLQRLYASESIAEEMTWHANPHMEDRSMYQPSNAEHGGILTGHIPILQQNPIILD</sequence>
<dbReference type="AlphaFoldDB" id="A0AAW2PRJ0"/>
<accession>A0AAW2PRJ0</accession>
<gene>
    <name evidence="1" type="ORF">Scaly_1507300</name>
</gene>
<name>A0AAW2PRJ0_9LAMI</name>
<reference evidence="1" key="2">
    <citation type="journal article" date="2024" name="Plant">
        <title>Genomic evolution and insights into agronomic trait innovations of Sesamum species.</title>
        <authorList>
            <person name="Miao H."/>
            <person name="Wang L."/>
            <person name="Qu L."/>
            <person name="Liu H."/>
            <person name="Sun Y."/>
            <person name="Le M."/>
            <person name="Wang Q."/>
            <person name="Wei S."/>
            <person name="Zheng Y."/>
            <person name="Lin W."/>
            <person name="Duan Y."/>
            <person name="Cao H."/>
            <person name="Xiong S."/>
            <person name="Wang X."/>
            <person name="Wei L."/>
            <person name="Li C."/>
            <person name="Ma Q."/>
            <person name="Ju M."/>
            <person name="Zhao R."/>
            <person name="Li G."/>
            <person name="Mu C."/>
            <person name="Tian Q."/>
            <person name="Mei H."/>
            <person name="Zhang T."/>
            <person name="Gao T."/>
            <person name="Zhang H."/>
        </authorList>
    </citation>
    <scope>NUCLEOTIDE SEQUENCE</scope>
    <source>
        <strain evidence="1">KEN8</strain>
    </source>
</reference>
<comment type="caution">
    <text evidence="1">The sequence shown here is derived from an EMBL/GenBank/DDBJ whole genome shotgun (WGS) entry which is preliminary data.</text>
</comment>
<dbReference type="EMBL" id="JACGWM010000008">
    <property type="protein sequence ID" value="KAL0358216.1"/>
    <property type="molecule type" value="Genomic_DNA"/>
</dbReference>
<reference evidence="1" key="1">
    <citation type="submission" date="2020-06" db="EMBL/GenBank/DDBJ databases">
        <authorList>
            <person name="Li T."/>
            <person name="Hu X."/>
            <person name="Zhang T."/>
            <person name="Song X."/>
            <person name="Zhang H."/>
            <person name="Dai N."/>
            <person name="Sheng W."/>
            <person name="Hou X."/>
            <person name="Wei L."/>
        </authorList>
    </citation>
    <scope>NUCLEOTIDE SEQUENCE</scope>
    <source>
        <strain evidence="1">KEN8</strain>
        <tissue evidence="1">Leaf</tissue>
    </source>
</reference>
<dbReference type="PANTHER" id="PTHR10775">
    <property type="entry name" value="OS08G0208400 PROTEIN"/>
    <property type="match status" value="1"/>
</dbReference>
<organism evidence="1">
    <name type="scientific">Sesamum calycinum</name>
    <dbReference type="NCBI Taxonomy" id="2727403"/>
    <lineage>
        <taxon>Eukaryota</taxon>
        <taxon>Viridiplantae</taxon>
        <taxon>Streptophyta</taxon>
        <taxon>Embryophyta</taxon>
        <taxon>Tracheophyta</taxon>
        <taxon>Spermatophyta</taxon>
        <taxon>Magnoliopsida</taxon>
        <taxon>eudicotyledons</taxon>
        <taxon>Gunneridae</taxon>
        <taxon>Pentapetalae</taxon>
        <taxon>asterids</taxon>
        <taxon>lamiids</taxon>
        <taxon>Lamiales</taxon>
        <taxon>Pedaliaceae</taxon>
        <taxon>Sesamum</taxon>
    </lineage>
</organism>
<dbReference type="PANTHER" id="PTHR10775:SF188">
    <property type="entry name" value="TRANSPOSASE-ASSOCIATED DOMAIN-CONTAINING PROTEIN"/>
    <property type="match status" value="1"/>
</dbReference>
<evidence type="ECO:0000313" key="1">
    <source>
        <dbReference type="EMBL" id="KAL0358216.1"/>
    </source>
</evidence>